<organism evidence="5 6">
    <name type="scientific">Algoriphagus formosus</name>
    <dbReference type="NCBI Taxonomy" id="2007308"/>
    <lineage>
        <taxon>Bacteria</taxon>
        <taxon>Pseudomonadati</taxon>
        <taxon>Bacteroidota</taxon>
        <taxon>Cytophagia</taxon>
        <taxon>Cytophagales</taxon>
        <taxon>Cyclobacteriaceae</taxon>
        <taxon>Algoriphagus</taxon>
    </lineage>
</organism>
<sequence length="433" mass="50640">MASFNFYLKNKDSEKETPIHLYIRYNGQRLIYSTGKMIHPKYWNESKQLAREIKDFPQAKIFNSTLRNILETAEKSFLEFEAEEGRTPLPKELKSRLDKELKTEISNSEQETFEGRIPSFLELFKAFIQDSEDGTRLTTSGKKFDKRSIQKYNTVYSTLKEFSKKYYLTFDTIDKNFYTKFVAFLNRKKYSLNNVGKYIQVIKTFLTYATENGFNKNMYFQSKQFKAFKVPGFSIYLTEEEINAIYQKDLSESPHLERVRDLFVVGCWTGLRFSDFTSIKPENIEGNFLKIKTFKTGEKVIIPIHPLVRQIMAKYKGKYPNSLPPAISNQKMNSYLKDIVKTVDLLKVEVEAEGVKGGMRFSEKKMKYDLITTHTARRSFATNVYKSGFPAISLMKITGHRTERSFLLYIKVTPEENAEKLLQHWNKSILKVS</sequence>
<dbReference type="CDD" id="cd01185">
    <property type="entry name" value="INTN1_C_like"/>
    <property type="match status" value="1"/>
</dbReference>
<feature type="domain" description="Tyr recombinase" evidence="4">
    <location>
        <begin position="232"/>
        <end position="422"/>
    </location>
</feature>
<evidence type="ECO:0000256" key="2">
    <source>
        <dbReference type="ARBA" id="ARBA00023125"/>
    </source>
</evidence>
<accession>A0A4R5VCT1</accession>
<dbReference type="Gene3D" id="1.10.443.10">
    <property type="entry name" value="Intergrase catalytic core"/>
    <property type="match status" value="1"/>
</dbReference>
<comment type="similarity">
    <text evidence="1">Belongs to the 'phage' integrase family.</text>
</comment>
<dbReference type="InterPro" id="IPR013762">
    <property type="entry name" value="Integrase-like_cat_sf"/>
</dbReference>
<evidence type="ECO:0000313" key="6">
    <source>
        <dbReference type="Proteomes" id="UP000295438"/>
    </source>
</evidence>
<name>A0A4R5VCT1_9BACT</name>
<dbReference type="Gene3D" id="1.10.150.130">
    <property type="match status" value="1"/>
</dbReference>
<dbReference type="InterPro" id="IPR011010">
    <property type="entry name" value="DNA_brk_join_enz"/>
</dbReference>
<dbReference type="Pfam" id="PF00589">
    <property type="entry name" value="Phage_integrase"/>
    <property type="match status" value="1"/>
</dbReference>
<protein>
    <submittedName>
        <fullName evidence="5">Site-specific integrase</fullName>
    </submittedName>
</protein>
<dbReference type="PROSITE" id="PS51898">
    <property type="entry name" value="TYR_RECOMBINASE"/>
    <property type="match status" value="1"/>
</dbReference>
<dbReference type="InterPro" id="IPR050090">
    <property type="entry name" value="Tyrosine_recombinase_XerCD"/>
</dbReference>
<dbReference type="Proteomes" id="UP000295438">
    <property type="component" value="Unassembled WGS sequence"/>
</dbReference>
<dbReference type="GO" id="GO:0015074">
    <property type="term" value="P:DNA integration"/>
    <property type="evidence" value="ECO:0007669"/>
    <property type="project" value="InterPro"/>
</dbReference>
<keyword evidence="3" id="KW-0233">DNA recombination</keyword>
<gene>
    <name evidence="5" type="ORF">E1898_02835</name>
</gene>
<dbReference type="GO" id="GO:0006310">
    <property type="term" value="P:DNA recombination"/>
    <property type="evidence" value="ECO:0007669"/>
    <property type="project" value="UniProtKB-KW"/>
</dbReference>
<dbReference type="EMBL" id="SMUW01000025">
    <property type="protein sequence ID" value="TDK49525.1"/>
    <property type="molecule type" value="Genomic_DNA"/>
</dbReference>
<reference evidence="5 6" key="1">
    <citation type="submission" date="2019-03" db="EMBL/GenBank/DDBJ databases">
        <title>Algoriphagus aquimaris sp. nov., isolated form marine sediment in Pohang, Korea.</title>
        <authorList>
            <person name="Kim J."/>
            <person name="Yoon S.-H."/>
            <person name="Lee S.-S."/>
        </authorList>
    </citation>
    <scope>NUCLEOTIDE SEQUENCE [LARGE SCALE GENOMIC DNA]</scope>
    <source>
        <strain evidence="5 6">F21</strain>
    </source>
</reference>
<comment type="caution">
    <text evidence="5">The sequence shown here is derived from an EMBL/GenBank/DDBJ whole genome shotgun (WGS) entry which is preliminary data.</text>
</comment>
<dbReference type="PANTHER" id="PTHR30349">
    <property type="entry name" value="PHAGE INTEGRASE-RELATED"/>
    <property type="match status" value="1"/>
</dbReference>
<dbReference type="SUPFAM" id="SSF56349">
    <property type="entry name" value="DNA breaking-rejoining enzymes"/>
    <property type="match status" value="1"/>
</dbReference>
<dbReference type="InterPro" id="IPR002104">
    <property type="entry name" value="Integrase_catalytic"/>
</dbReference>
<dbReference type="Pfam" id="PF13102">
    <property type="entry name" value="Phage_int_SAM_5"/>
    <property type="match status" value="1"/>
</dbReference>
<keyword evidence="2" id="KW-0238">DNA-binding</keyword>
<dbReference type="Pfam" id="PF17293">
    <property type="entry name" value="Arm-DNA-bind_5"/>
    <property type="match status" value="1"/>
</dbReference>
<evidence type="ECO:0000313" key="5">
    <source>
        <dbReference type="EMBL" id="TDK49525.1"/>
    </source>
</evidence>
<dbReference type="InterPro" id="IPR010998">
    <property type="entry name" value="Integrase_recombinase_N"/>
</dbReference>
<proteinExistence type="inferred from homology"/>
<dbReference type="AlphaFoldDB" id="A0A4R5VCT1"/>
<evidence type="ECO:0000259" key="4">
    <source>
        <dbReference type="PROSITE" id="PS51898"/>
    </source>
</evidence>
<evidence type="ECO:0000256" key="1">
    <source>
        <dbReference type="ARBA" id="ARBA00008857"/>
    </source>
</evidence>
<dbReference type="GO" id="GO:0003677">
    <property type="term" value="F:DNA binding"/>
    <property type="evidence" value="ECO:0007669"/>
    <property type="project" value="UniProtKB-KW"/>
</dbReference>
<keyword evidence="6" id="KW-1185">Reference proteome</keyword>
<dbReference type="RefSeq" id="WP_133389750.1">
    <property type="nucleotide sequence ID" value="NZ_SMUW01000025.1"/>
</dbReference>
<dbReference type="InterPro" id="IPR035386">
    <property type="entry name" value="Arm-DNA-bind_5"/>
</dbReference>
<dbReference type="InterPro" id="IPR025269">
    <property type="entry name" value="SAM-like_dom"/>
</dbReference>
<evidence type="ECO:0000256" key="3">
    <source>
        <dbReference type="ARBA" id="ARBA00023172"/>
    </source>
</evidence>
<dbReference type="PANTHER" id="PTHR30349:SF64">
    <property type="entry name" value="PROPHAGE INTEGRASE INTD-RELATED"/>
    <property type="match status" value="1"/>
</dbReference>